<reference evidence="1" key="1">
    <citation type="submission" date="2022-04" db="EMBL/GenBank/DDBJ databases">
        <title>A functionally conserved STORR gene fusion in Papaver species that diverged 16.8 million years ago.</title>
        <authorList>
            <person name="Catania T."/>
        </authorList>
    </citation>
    <scope>NUCLEOTIDE SEQUENCE</scope>
    <source>
        <strain evidence="1">S-188037</strain>
    </source>
</reference>
<keyword evidence="2" id="KW-1185">Reference proteome</keyword>
<gene>
    <name evidence="1" type="ORF">MKW98_000227</name>
</gene>
<proteinExistence type="predicted"/>
<dbReference type="Proteomes" id="UP001202328">
    <property type="component" value="Unassembled WGS sequence"/>
</dbReference>
<evidence type="ECO:0000313" key="2">
    <source>
        <dbReference type="Proteomes" id="UP001202328"/>
    </source>
</evidence>
<accession>A0AAD4SQM5</accession>
<protein>
    <submittedName>
        <fullName evidence="1">Uncharacterized protein</fullName>
    </submittedName>
</protein>
<comment type="caution">
    <text evidence="1">The sequence shown here is derived from an EMBL/GenBank/DDBJ whole genome shotgun (WGS) entry which is preliminary data.</text>
</comment>
<sequence length="88" mass="10260">MKVENTEELPSHHFYTEVQFHPKFEAADLKFVGRDESGKQLETWTAFCFKSRSYIASERGSCKRTLTSSNMETRTEVDFLRSSSDTFH</sequence>
<organism evidence="1 2">
    <name type="scientific">Papaver atlanticum</name>
    <dbReference type="NCBI Taxonomy" id="357466"/>
    <lineage>
        <taxon>Eukaryota</taxon>
        <taxon>Viridiplantae</taxon>
        <taxon>Streptophyta</taxon>
        <taxon>Embryophyta</taxon>
        <taxon>Tracheophyta</taxon>
        <taxon>Spermatophyta</taxon>
        <taxon>Magnoliopsida</taxon>
        <taxon>Ranunculales</taxon>
        <taxon>Papaveraceae</taxon>
        <taxon>Papaveroideae</taxon>
        <taxon>Papaver</taxon>
    </lineage>
</organism>
<evidence type="ECO:0000313" key="1">
    <source>
        <dbReference type="EMBL" id="KAI3917993.1"/>
    </source>
</evidence>
<feature type="non-terminal residue" evidence="1">
    <location>
        <position position="1"/>
    </location>
</feature>
<name>A0AAD4SQM5_9MAGN</name>
<dbReference type="EMBL" id="JAJJMB010008958">
    <property type="protein sequence ID" value="KAI3917993.1"/>
    <property type="molecule type" value="Genomic_DNA"/>
</dbReference>
<dbReference type="AlphaFoldDB" id="A0AAD4SQM5"/>